<sequence length="383" mass="43816">MTIEHQNSHSTSDTAVFASREESPYEKRIQTARARRETRVQKFLTTASERSKQEFVEALLDLNSMLLRYAVVSERLLVFIDNNVIQDILKHERENEPVRRTRFHALLALLMLAEDFYQFDIFACVSPAVFYEAAGRGSRGITETYQEVVDAIAGTGLAMHAVGFESLDVLPEIFERIRADESSIRGALDKIKRTSWRHDFAPTWGAGMRIPFSVAEESCPEVHLNYFSAWHVKFLLMHIIERRMFDENEQNKAARKLMLKPSERAFSILKSKGEGVEGLGDIELLTHCDLGNQTLRRSPSITMGVTFDRSLRDALLKRATVRSQMSARGGVDDPADSAFRFTHMLRSSQRRAEKSKQRMQEYDALLGDFFQWMGKHLLSTEKG</sequence>
<reference evidence="2 3" key="1">
    <citation type="journal article" date="2008" name="Int. J. Syst. Evol. Microbiol.">
        <title>Description of Roseateles aquatilis sp. nov. and Roseateles terrae sp. nov., in the class Betaproteobacteria, and emended description of the genus Roseateles.</title>
        <authorList>
            <person name="Gomila M."/>
            <person name="Bowien B."/>
            <person name="Falsen E."/>
            <person name="Moore E.R."/>
            <person name="Lalucat J."/>
        </authorList>
    </citation>
    <scope>NUCLEOTIDE SEQUENCE [LARGE SCALE GENOMIC DNA]</scope>
    <source>
        <strain evidence="2 3">CCUG 48205</strain>
    </source>
</reference>
<feature type="region of interest" description="Disordered" evidence="1">
    <location>
        <begin position="1"/>
        <end position="22"/>
    </location>
</feature>
<name>A0A246JML2_9BURK</name>
<comment type="caution">
    <text evidence="2">The sequence shown here is derived from an EMBL/GenBank/DDBJ whole genome shotgun (WGS) entry which is preliminary data.</text>
</comment>
<organism evidence="2 3">
    <name type="scientific">Roseateles aquatilis</name>
    <dbReference type="NCBI Taxonomy" id="431061"/>
    <lineage>
        <taxon>Bacteria</taxon>
        <taxon>Pseudomonadati</taxon>
        <taxon>Pseudomonadota</taxon>
        <taxon>Betaproteobacteria</taxon>
        <taxon>Burkholderiales</taxon>
        <taxon>Sphaerotilaceae</taxon>
        <taxon>Roseateles</taxon>
    </lineage>
</organism>
<dbReference type="AlphaFoldDB" id="A0A246JML2"/>
<evidence type="ECO:0000313" key="3">
    <source>
        <dbReference type="Proteomes" id="UP000197468"/>
    </source>
</evidence>
<gene>
    <name evidence="2" type="ORF">CDN99_05250</name>
</gene>
<protein>
    <submittedName>
        <fullName evidence="2">Uncharacterized protein</fullName>
    </submittedName>
</protein>
<dbReference type="Proteomes" id="UP000197468">
    <property type="component" value="Unassembled WGS sequence"/>
</dbReference>
<accession>A0A246JML2</accession>
<dbReference type="RefSeq" id="WP_088383165.1">
    <property type="nucleotide sequence ID" value="NZ_NIOF01000001.1"/>
</dbReference>
<evidence type="ECO:0000256" key="1">
    <source>
        <dbReference type="SAM" id="MobiDB-lite"/>
    </source>
</evidence>
<dbReference type="EMBL" id="NIOF01000001">
    <property type="protein sequence ID" value="OWQ93842.1"/>
    <property type="molecule type" value="Genomic_DNA"/>
</dbReference>
<proteinExistence type="predicted"/>
<keyword evidence="3" id="KW-1185">Reference proteome</keyword>
<evidence type="ECO:0000313" key="2">
    <source>
        <dbReference type="EMBL" id="OWQ93842.1"/>
    </source>
</evidence>
<feature type="compositionally biased region" description="Polar residues" evidence="1">
    <location>
        <begin position="1"/>
        <end position="14"/>
    </location>
</feature>